<gene>
    <name evidence="2" type="ORF">SDC9_13299</name>
</gene>
<accession>A0A644TPP1</accession>
<proteinExistence type="predicted"/>
<dbReference type="InterPro" id="IPR012454">
    <property type="entry name" value="DUF1659"/>
</dbReference>
<organism evidence="2">
    <name type="scientific">bioreactor metagenome</name>
    <dbReference type="NCBI Taxonomy" id="1076179"/>
    <lineage>
        <taxon>unclassified sequences</taxon>
        <taxon>metagenomes</taxon>
        <taxon>ecological metagenomes</taxon>
    </lineage>
</organism>
<dbReference type="AlphaFoldDB" id="A0A644TPP1"/>
<sequence length="78" mass="8498">MLTMAVTPLPLKAALVVFFQAGISSSGAPIIKKKTLGNVRFDAAEQDLYDVAHALFSLTDYPVLDVVLRKEYDLVDEG</sequence>
<dbReference type="EMBL" id="VSSQ01000037">
    <property type="protein sequence ID" value="MPL67601.1"/>
    <property type="molecule type" value="Genomic_DNA"/>
</dbReference>
<protein>
    <recommendedName>
        <fullName evidence="1">DUF1659 domain-containing protein</fullName>
    </recommendedName>
</protein>
<dbReference type="Pfam" id="PF07872">
    <property type="entry name" value="DUF1659"/>
    <property type="match status" value="1"/>
</dbReference>
<reference evidence="2" key="1">
    <citation type="submission" date="2019-08" db="EMBL/GenBank/DDBJ databases">
        <authorList>
            <person name="Kucharzyk K."/>
            <person name="Murdoch R.W."/>
            <person name="Higgins S."/>
            <person name="Loffler F."/>
        </authorList>
    </citation>
    <scope>NUCLEOTIDE SEQUENCE</scope>
</reference>
<name>A0A644TPP1_9ZZZZ</name>
<feature type="domain" description="DUF1659" evidence="1">
    <location>
        <begin position="5"/>
        <end position="75"/>
    </location>
</feature>
<evidence type="ECO:0000259" key="1">
    <source>
        <dbReference type="Pfam" id="PF07872"/>
    </source>
</evidence>
<comment type="caution">
    <text evidence="2">The sequence shown here is derived from an EMBL/GenBank/DDBJ whole genome shotgun (WGS) entry which is preliminary data.</text>
</comment>
<evidence type="ECO:0000313" key="2">
    <source>
        <dbReference type="EMBL" id="MPL67601.1"/>
    </source>
</evidence>